<proteinExistence type="predicted"/>
<reference evidence="1 2" key="1">
    <citation type="submission" date="2019-11" db="EMBL/GenBank/DDBJ databases">
        <title>Identification of a novel strain.</title>
        <authorList>
            <person name="Xu Q."/>
            <person name="Wang G."/>
        </authorList>
    </citation>
    <scope>NUCLEOTIDE SEQUENCE [LARGE SCALE GENOMIC DNA]</scope>
    <source>
        <strain evidence="2">xq</strain>
    </source>
</reference>
<accession>A0A6I3KNT7</accession>
<dbReference type="InterPro" id="IPR027266">
    <property type="entry name" value="TrmE/GcvT-like"/>
</dbReference>
<protein>
    <submittedName>
        <fullName evidence="1">Sarcosine oxidase</fullName>
    </submittedName>
</protein>
<dbReference type="SUPFAM" id="SSF103025">
    <property type="entry name" value="Folate-binding domain"/>
    <property type="match status" value="1"/>
</dbReference>
<gene>
    <name evidence="1" type="ORF">GIW81_13845</name>
</gene>
<dbReference type="EMBL" id="WMBQ01000002">
    <property type="protein sequence ID" value="MTD95417.1"/>
    <property type="molecule type" value="Genomic_DNA"/>
</dbReference>
<evidence type="ECO:0000313" key="2">
    <source>
        <dbReference type="Proteomes" id="UP000440694"/>
    </source>
</evidence>
<sequence>MIDPVALPRRSPLRRKLQAAGAGWRKLDDIAVADTVDEGTAGGIVIADLTPFPRLGFKGRGTVPAMQARGIAIEATANRAFRQPDGGLCLVLAPGEVILLSNLNGDGERLAQLEANWRIEDEERTYPLSRRDSHAWLAVAGEALPEMFAKLCAIDLRRDKFADLAIAQTSIAKMSAILTRADMGTTPVFHLLVDSAAALYFCDCLLDAADEFGGRIVGLKALQKLAGG</sequence>
<evidence type="ECO:0000313" key="1">
    <source>
        <dbReference type="EMBL" id="MTD95417.1"/>
    </source>
</evidence>
<name>A0A6I3KNT7_9HYPH</name>
<dbReference type="Gene3D" id="3.30.1360.120">
    <property type="entry name" value="Probable tRNA modification gtpase trme, domain 1"/>
    <property type="match status" value="1"/>
</dbReference>
<dbReference type="AlphaFoldDB" id="A0A6I3KNT7"/>
<keyword evidence="2" id="KW-1185">Reference proteome</keyword>
<organism evidence="1 2">
    <name type="scientific">Hyphomicrobium album</name>
    <dbReference type="NCBI Taxonomy" id="2665159"/>
    <lineage>
        <taxon>Bacteria</taxon>
        <taxon>Pseudomonadati</taxon>
        <taxon>Pseudomonadota</taxon>
        <taxon>Alphaproteobacteria</taxon>
        <taxon>Hyphomicrobiales</taxon>
        <taxon>Hyphomicrobiaceae</taxon>
        <taxon>Hyphomicrobium</taxon>
    </lineage>
</organism>
<dbReference type="Proteomes" id="UP000440694">
    <property type="component" value="Unassembled WGS sequence"/>
</dbReference>
<comment type="caution">
    <text evidence="1">The sequence shown here is derived from an EMBL/GenBank/DDBJ whole genome shotgun (WGS) entry which is preliminary data.</text>
</comment>
<dbReference type="RefSeq" id="WP_154739963.1">
    <property type="nucleotide sequence ID" value="NZ_WMBQ01000002.1"/>
</dbReference>